<proteinExistence type="inferred from homology"/>
<dbReference type="Gene3D" id="3.40.1190.20">
    <property type="match status" value="1"/>
</dbReference>
<gene>
    <name evidence="8" type="primary">iolC</name>
    <name evidence="8" type="ORF">EET67_21000</name>
</gene>
<dbReference type="InterPro" id="IPR029056">
    <property type="entry name" value="Ribokinase-like"/>
</dbReference>
<keyword evidence="2 8" id="KW-0808">Transferase</keyword>
<evidence type="ECO:0000256" key="5">
    <source>
        <dbReference type="ARBA" id="ARBA00022840"/>
    </source>
</evidence>
<evidence type="ECO:0000313" key="8">
    <source>
        <dbReference type="EMBL" id="RUM95873.1"/>
    </source>
</evidence>
<feature type="domain" description="DUF2090" evidence="7">
    <location>
        <begin position="331"/>
        <end position="638"/>
    </location>
</feature>
<dbReference type="Pfam" id="PF09863">
    <property type="entry name" value="DUF2090"/>
    <property type="match status" value="1"/>
</dbReference>
<dbReference type="Proteomes" id="UP000281647">
    <property type="component" value="Unassembled WGS sequence"/>
</dbReference>
<dbReference type="InterPro" id="IPR030830">
    <property type="entry name" value="Myo_inos_IolC"/>
</dbReference>
<evidence type="ECO:0000256" key="1">
    <source>
        <dbReference type="ARBA" id="ARBA00010688"/>
    </source>
</evidence>
<evidence type="ECO:0000259" key="6">
    <source>
        <dbReference type="Pfam" id="PF00294"/>
    </source>
</evidence>
<comment type="caution">
    <text evidence="8">The sequence shown here is derived from an EMBL/GenBank/DDBJ whole genome shotgun (WGS) entry which is preliminary data.</text>
</comment>
<dbReference type="GO" id="GO:0005524">
    <property type="term" value="F:ATP binding"/>
    <property type="evidence" value="ECO:0007669"/>
    <property type="project" value="UniProtKB-KW"/>
</dbReference>
<feature type="domain" description="Carbohydrate kinase PfkB" evidence="6">
    <location>
        <begin position="14"/>
        <end position="324"/>
    </location>
</feature>
<dbReference type="Gene3D" id="2.20.150.10">
    <property type="entry name" value="putative 5-dehydro-2- deoxygluconokinase"/>
    <property type="match status" value="1"/>
</dbReference>
<protein>
    <submittedName>
        <fullName evidence="8">5-dehydro-2-deoxygluconokinase</fullName>
        <ecNumber evidence="8">2.7.1.92</ecNumber>
    </submittedName>
</protein>
<evidence type="ECO:0000256" key="2">
    <source>
        <dbReference type="ARBA" id="ARBA00022679"/>
    </source>
</evidence>
<dbReference type="Pfam" id="PF00294">
    <property type="entry name" value="PfkB"/>
    <property type="match status" value="1"/>
</dbReference>
<dbReference type="RefSeq" id="WP_128628354.1">
    <property type="nucleotide sequence ID" value="NZ_RKST01000028.1"/>
</dbReference>
<dbReference type="OrthoDB" id="9792663at2"/>
<dbReference type="InterPro" id="IPR023314">
    <property type="entry name" value="Myo_inos_IolC-like_sf"/>
</dbReference>
<dbReference type="InterPro" id="IPR018659">
    <property type="entry name" value="DUF2090"/>
</dbReference>
<reference evidence="8 9" key="1">
    <citation type="submission" date="2018-11" db="EMBL/GenBank/DDBJ databases">
        <title>Pseudaminobacter arsenicus sp. nov., an arsenic-resistant bacterium isolated from arsenic-rich aquifers.</title>
        <authorList>
            <person name="Mu Y."/>
        </authorList>
    </citation>
    <scope>NUCLEOTIDE SEQUENCE [LARGE SCALE GENOMIC DNA]</scope>
    <source>
        <strain evidence="8 9">CB3</strain>
    </source>
</reference>
<dbReference type="NCBIfam" id="TIGR04382">
    <property type="entry name" value="myo_inos_iolC_N"/>
    <property type="match status" value="1"/>
</dbReference>
<dbReference type="Gene3D" id="3.20.20.70">
    <property type="entry name" value="Aldolase class I"/>
    <property type="match status" value="1"/>
</dbReference>
<evidence type="ECO:0000256" key="3">
    <source>
        <dbReference type="ARBA" id="ARBA00022741"/>
    </source>
</evidence>
<dbReference type="InterPro" id="IPR013785">
    <property type="entry name" value="Aldolase_TIM"/>
</dbReference>
<dbReference type="GO" id="GO:0047590">
    <property type="term" value="F:5-dehydro-2-deoxygluconokinase activity"/>
    <property type="evidence" value="ECO:0007669"/>
    <property type="project" value="UniProtKB-EC"/>
</dbReference>
<sequence>MSEAVETKAAPLDVITIGRASVDLYGQQIGSRLEDIISFAKSVGGCPANIAIGAARLGLRSALLTRVGDEQMGNFIREQLTRENVCVDGVKTDPDRLTALVLLSVEDEGVSPMIFYRGDCADMALSVEDIDETFIQSARAIVVTGTHFSRENSDAAQRKAMRAIKVKGGKVVFDIDYRPNLWGLAGHAEGFGRYIKSDRVSARLKTVLPNCDLIVGTEEEVLIASGESDLLEALKTIRSLSAATLVLKRGAMGCIVYDGAISNDLEDGIVGDGFPIEIYNVLGAGDAFMSGFLRGWLKGESLTVAATWANACGAFAVSRLLCSPEYPTFEELEFFLKNGSRYHALRKDEAISHIHWATTRRHEIPSLMAFACDDSVQLEDAARKAGVDLSRIEAFKVLAVKAAGEVAKGRPGYGMLIDEKYGREAMFEFARHSFAWLGRPVEQPSSRPLRFEFSQDIGSQLIDWPVEHCIKCQCFYHPDDPEALKTEQQQKLRSLFEAARKVGRELLIEIIAGKHGALDETTISRALEELYALGIRPDWWKLEPQASVAAWAKIEATIVKNDPWCRGVVLLVAEGRRDEQEAAFAAAADTSTVKGFAVGRPIFIDAAEQWLARRMTDDEAIAVMAARFDQLSEAWLAARSRKGARDSGRK</sequence>
<keyword evidence="5" id="KW-0067">ATP-binding</keyword>
<dbReference type="PANTHER" id="PTHR43085">
    <property type="entry name" value="HEXOKINASE FAMILY MEMBER"/>
    <property type="match status" value="1"/>
</dbReference>
<dbReference type="InterPro" id="IPR050306">
    <property type="entry name" value="PfkB_Carbo_kinase"/>
</dbReference>
<organism evidence="8 9">
    <name type="scientific">Borborobacter arsenicus</name>
    <dbReference type="NCBI Taxonomy" id="1851146"/>
    <lineage>
        <taxon>Bacteria</taxon>
        <taxon>Pseudomonadati</taxon>
        <taxon>Pseudomonadota</taxon>
        <taxon>Alphaproteobacteria</taxon>
        <taxon>Hyphomicrobiales</taxon>
        <taxon>Phyllobacteriaceae</taxon>
        <taxon>Borborobacter</taxon>
    </lineage>
</organism>
<dbReference type="InterPro" id="IPR011611">
    <property type="entry name" value="PfkB_dom"/>
</dbReference>
<dbReference type="EMBL" id="RKST01000028">
    <property type="protein sequence ID" value="RUM95873.1"/>
    <property type="molecule type" value="Genomic_DNA"/>
</dbReference>
<name>A0A432V110_9HYPH</name>
<dbReference type="CDD" id="cd01166">
    <property type="entry name" value="KdgK"/>
    <property type="match status" value="1"/>
</dbReference>
<keyword evidence="9" id="KW-1185">Reference proteome</keyword>
<comment type="similarity">
    <text evidence="1">Belongs to the carbohydrate kinase PfkB family.</text>
</comment>
<dbReference type="EC" id="2.7.1.92" evidence="8"/>
<dbReference type="PANTHER" id="PTHR43085:SF49">
    <property type="entry name" value="5-DEHYDRO-2-DEOXYGLUCONOKINASE"/>
    <property type="match status" value="1"/>
</dbReference>
<evidence type="ECO:0000313" key="9">
    <source>
        <dbReference type="Proteomes" id="UP000281647"/>
    </source>
</evidence>
<evidence type="ECO:0000256" key="4">
    <source>
        <dbReference type="ARBA" id="ARBA00022777"/>
    </source>
</evidence>
<evidence type="ECO:0000259" key="7">
    <source>
        <dbReference type="Pfam" id="PF09863"/>
    </source>
</evidence>
<dbReference type="SUPFAM" id="SSF53613">
    <property type="entry name" value="Ribokinase-like"/>
    <property type="match status" value="1"/>
</dbReference>
<dbReference type="InterPro" id="IPR002173">
    <property type="entry name" value="Carboh/pur_kinase_PfkB_CS"/>
</dbReference>
<dbReference type="AlphaFoldDB" id="A0A432V110"/>
<keyword evidence="3" id="KW-0547">Nucleotide-binding</keyword>
<dbReference type="PROSITE" id="PS00584">
    <property type="entry name" value="PFKB_KINASES_2"/>
    <property type="match status" value="1"/>
</dbReference>
<accession>A0A432V110</accession>
<keyword evidence="4 8" id="KW-0418">Kinase</keyword>